<proteinExistence type="predicted"/>
<comment type="caution">
    <text evidence="4">The sequence shown here is derived from an EMBL/GenBank/DDBJ whole genome shotgun (WGS) entry which is preliminary data.</text>
</comment>
<dbReference type="AlphaFoldDB" id="A0A934RTE7"/>
<keyword evidence="1" id="KW-0812">Transmembrane</keyword>
<dbReference type="InterPro" id="IPR015402">
    <property type="entry name" value="DUF1980"/>
</dbReference>
<feature type="transmembrane region" description="Helical" evidence="1">
    <location>
        <begin position="79"/>
        <end position="97"/>
    </location>
</feature>
<reference evidence="4" key="1">
    <citation type="submission" date="2021-01" db="EMBL/GenBank/DDBJ databases">
        <title>Modified the classification status of verrucomicrobia.</title>
        <authorList>
            <person name="Feng X."/>
        </authorList>
    </citation>
    <scope>NUCLEOTIDE SEQUENCE</scope>
    <source>
        <strain evidence="4">KCTC 12986</strain>
    </source>
</reference>
<accession>A0A934RTE7</accession>
<dbReference type="EMBL" id="JAENIO010000066">
    <property type="protein sequence ID" value="MBK1835617.1"/>
    <property type="molecule type" value="Genomic_DNA"/>
</dbReference>
<feature type="transmembrane region" description="Helical" evidence="1">
    <location>
        <begin position="37"/>
        <end position="59"/>
    </location>
</feature>
<feature type="domain" description="DUF1980" evidence="3">
    <location>
        <begin position="164"/>
        <end position="257"/>
    </location>
</feature>
<dbReference type="Pfam" id="PF09323">
    <property type="entry name" value="DUF1980"/>
    <property type="match status" value="1"/>
</dbReference>
<feature type="domain" description="DUF1980" evidence="2">
    <location>
        <begin position="15"/>
        <end position="95"/>
    </location>
</feature>
<dbReference type="InterPro" id="IPR048493">
    <property type="entry name" value="DUF1980_N"/>
</dbReference>
<evidence type="ECO:0000259" key="2">
    <source>
        <dbReference type="Pfam" id="PF09323"/>
    </source>
</evidence>
<organism evidence="4 5">
    <name type="scientific">Roseibacillus ishigakijimensis</name>
    <dbReference type="NCBI Taxonomy" id="454146"/>
    <lineage>
        <taxon>Bacteria</taxon>
        <taxon>Pseudomonadati</taxon>
        <taxon>Verrucomicrobiota</taxon>
        <taxon>Verrucomicrobiia</taxon>
        <taxon>Verrucomicrobiales</taxon>
        <taxon>Verrucomicrobiaceae</taxon>
        <taxon>Roseibacillus</taxon>
    </lineage>
</organism>
<protein>
    <submittedName>
        <fullName evidence="4">TIGR03943 family protein</fullName>
    </submittedName>
</protein>
<evidence type="ECO:0000256" key="1">
    <source>
        <dbReference type="SAM" id="Phobius"/>
    </source>
</evidence>
<dbReference type="RefSeq" id="WP_200393053.1">
    <property type="nucleotide sequence ID" value="NZ_JAENIO010000066.1"/>
</dbReference>
<dbReference type="InterPro" id="IPR052955">
    <property type="entry name" value="UPF0703_membrane_permease"/>
</dbReference>
<name>A0A934RTE7_9BACT</name>
<sequence length="263" mass="29158">MKSLSSILPALASLFWGGAIVYLYAAGRMGEFLVPKFHLITLFGGLGMIVLGLFVLLTLREKSDCGHDHCEHDHDHHDQNPWVVLFLMIAPLSAALATDTSAGYSLDVLERKGLFNNQVNAAAYQLPPFTREMLEQSTPRNDEGHYQLPVSQIFFSSGDESMREVFTGIPVETEGQVVRERERNEDGRRLRIYRTLMTCCAADAMVLGFPLEFTAPPSVEERGWIRVAGTLGYEETPDGPSPVLQVETVESIPAPRDAGFTGW</sequence>
<feature type="transmembrane region" description="Helical" evidence="1">
    <location>
        <begin position="6"/>
        <end position="25"/>
    </location>
</feature>
<keyword evidence="1" id="KW-0472">Membrane</keyword>
<keyword evidence="1" id="KW-1133">Transmembrane helix</keyword>
<dbReference type="PANTHER" id="PTHR40047:SF1">
    <property type="entry name" value="UPF0703 PROTEIN YCGQ"/>
    <property type="match status" value="1"/>
</dbReference>
<dbReference type="Pfam" id="PF21537">
    <property type="entry name" value="DUF1980_C"/>
    <property type="match status" value="1"/>
</dbReference>
<keyword evidence="5" id="KW-1185">Reference proteome</keyword>
<evidence type="ECO:0000313" key="4">
    <source>
        <dbReference type="EMBL" id="MBK1835617.1"/>
    </source>
</evidence>
<evidence type="ECO:0000313" key="5">
    <source>
        <dbReference type="Proteomes" id="UP000604083"/>
    </source>
</evidence>
<dbReference type="Proteomes" id="UP000604083">
    <property type="component" value="Unassembled WGS sequence"/>
</dbReference>
<evidence type="ECO:0000259" key="3">
    <source>
        <dbReference type="Pfam" id="PF21537"/>
    </source>
</evidence>
<dbReference type="PANTHER" id="PTHR40047">
    <property type="entry name" value="UPF0703 PROTEIN YCGQ"/>
    <property type="match status" value="1"/>
</dbReference>
<gene>
    <name evidence="4" type="ORF">JIN78_16230</name>
</gene>
<dbReference type="InterPro" id="IPR048447">
    <property type="entry name" value="DUF1980_C"/>
</dbReference>
<dbReference type="NCBIfam" id="TIGR03943">
    <property type="entry name" value="TIGR03943 family putative permease subunit"/>
    <property type="match status" value="1"/>
</dbReference>